<dbReference type="Proteomes" id="UP000314982">
    <property type="component" value="Unassembled WGS sequence"/>
</dbReference>
<sequence length="105" mass="11763">MTNGCLRTLVAISLPFPPLPQYKGKSNIHLGPDVLLRQKHVAMSSTFINTREVCDRFCLPPGGYIIIPSTFQPHKNGSFILRVFSENHAATRYVRSPLTKHYGPV</sequence>
<evidence type="ECO:0000313" key="3">
    <source>
        <dbReference type="Ensembl" id="ENSHHUP00000017149.1"/>
    </source>
</evidence>
<dbReference type="GO" id="GO:0005737">
    <property type="term" value="C:cytoplasm"/>
    <property type="evidence" value="ECO:0007669"/>
    <property type="project" value="TreeGrafter"/>
</dbReference>
<comment type="similarity">
    <text evidence="1">Belongs to the peptidase C2 family.</text>
</comment>
<dbReference type="GO" id="GO:0004198">
    <property type="term" value="F:calcium-dependent cysteine-type endopeptidase activity"/>
    <property type="evidence" value="ECO:0007669"/>
    <property type="project" value="InterPro"/>
</dbReference>
<reference evidence="3" key="3">
    <citation type="submission" date="2025-09" db="UniProtKB">
        <authorList>
            <consortium name="Ensembl"/>
        </authorList>
    </citation>
    <scope>IDENTIFICATION</scope>
</reference>
<dbReference type="SMART" id="SM00720">
    <property type="entry name" value="calpain_III"/>
    <property type="match status" value="1"/>
</dbReference>
<dbReference type="InterPro" id="IPR022682">
    <property type="entry name" value="Calpain_domain_III"/>
</dbReference>
<dbReference type="AlphaFoldDB" id="A0A4W5L054"/>
<dbReference type="InterPro" id="IPR022683">
    <property type="entry name" value="Calpain_III"/>
</dbReference>
<evidence type="ECO:0000259" key="2">
    <source>
        <dbReference type="SMART" id="SM00720"/>
    </source>
</evidence>
<name>A0A4W5L054_9TELE</name>
<dbReference type="InterPro" id="IPR022684">
    <property type="entry name" value="Calpain_cysteine_protease"/>
</dbReference>
<protein>
    <recommendedName>
        <fullName evidence="2">Peptidase C2 calpain domain-containing protein</fullName>
    </recommendedName>
</protein>
<dbReference type="Pfam" id="PF01067">
    <property type="entry name" value="Calpain_III"/>
    <property type="match status" value="1"/>
</dbReference>
<dbReference type="STRING" id="62062.ENSHHUP00000017149"/>
<dbReference type="SUPFAM" id="SSF49758">
    <property type="entry name" value="Calpain large subunit, middle domain (domain III)"/>
    <property type="match status" value="1"/>
</dbReference>
<reference evidence="4" key="1">
    <citation type="submission" date="2018-06" db="EMBL/GenBank/DDBJ databases">
        <title>Genome assembly of Danube salmon.</title>
        <authorList>
            <person name="Macqueen D.J."/>
            <person name="Gundappa M.K."/>
        </authorList>
    </citation>
    <scope>NUCLEOTIDE SEQUENCE [LARGE SCALE GENOMIC DNA]</scope>
</reference>
<evidence type="ECO:0000313" key="4">
    <source>
        <dbReference type="Proteomes" id="UP000314982"/>
    </source>
</evidence>
<dbReference type="GeneTree" id="ENSGT00940000154784"/>
<organism evidence="3 4">
    <name type="scientific">Hucho hucho</name>
    <name type="common">huchen</name>
    <dbReference type="NCBI Taxonomy" id="62062"/>
    <lineage>
        <taxon>Eukaryota</taxon>
        <taxon>Metazoa</taxon>
        <taxon>Chordata</taxon>
        <taxon>Craniata</taxon>
        <taxon>Vertebrata</taxon>
        <taxon>Euteleostomi</taxon>
        <taxon>Actinopterygii</taxon>
        <taxon>Neopterygii</taxon>
        <taxon>Teleostei</taxon>
        <taxon>Protacanthopterygii</taxon>
        <taxon>Salmoniformes</taxon>
        <taxon>Salmonidae</taxon>
        <taxon>Salmoninae</taxon>
        <taxon>Hucho</taxon>
    </lineage>
</organism>
<dbReference type="PANTHER" id="PTHR10183:SF409">
    <property type="entry name" value="CALPAIN-8"/>
    <property type="match status" value="1"/>
</dbReference>
<dbReference type="InterPro" id="IPR036213">
    <property type="entry name" value="Calpain_III_sf"/>
</dbReference>
<dbReference type="PANTHER" id="PTHR10183">
    <property type="entry name" value="CALPAIN"/>
    <property type="match status" value="1"/>
</dbReference>
<dbReference type="Gene3D" id="2.60.120.380">
    <property type="match status" value="1"/>
</dbReference>
<dbReference type="Ensembl" id="ENSHHUT00000017779.1">
    <property type="protein sequence ID" value="ENSHHUP00000017149.1"/>
    <property type="gene ID" value="ENSHHUG00000010690.1"/>
</dbReference>
<feature type="domain" description="Peptidase C2 calpain" evidence="2">
    <location>
        <begin position="7"/>
        <end position="92"/>
    </location>
</feature>
<evidence type="ECO:0000256" key="1">
    <source>
        <dbReference type="ARBA" id="ARBA00007623"/>
    </source>
</evidence>
<dbReference type="GO" id="GO:0006508">
    <property type="term" value="P:proteolysis"/>
    <property type="evidence" value="ECO:0007669"/>
    <property type="project" value="InterPro"/>
</dbReference>
<proteinExistence type="inferred from homology"/>
<reference evidence="3" key="2">
    <citation type="submission" date="2025-08" db="UniProtKB">
        <authorList>
            <consortium name="Ensembl"/>
        </authorList>
    </citation>
    <scope>IDENTIFICATION</scope>
</reference>
<accession>A0A4W5L054</accession>
<keyword evidence="4" id="KW-1185">Reference proteome</keyword>